<evidence type="ECO:0000256" key="2">
    <source>
        <dbReference type="ARBA" id="ARBA00022692"/>
    </source>
</evidence>
<dbReference type="Pfam" id="PF08592">
    <property type="entry name" value="Anthrone_oxy"/>
    <property type="match status" value="1"/>
</dbReference>
<dbReference type="EMBL" id="JOMC01000243">
    <property type="protein sequence ID" value="KIA75336.1"/>
    <property type="molecule type" value="Genomic_DNA"/>
</dbReference>
<comment type="subcellular location">
    <subcellularLocation>
        <location evidence="1">Membrane</location>
        <topology evidence="1">Multi-pass membrane protein</topology>
    </subcellularLocation>
</comment>
<evidence type="ECO:0000256" key="1">
    <source>
        <dbReference type="ARBA" id="ARBA00004141"/>
    </source>
</evidence>
<comment type="similarity">
    <text evidence="7">Belongs to the anthrone oxygenase family.</text>
</comment>
<evidence type="ECO:0000313" key="9">
    <source>
        <dbReference type="EMBL" id="KIA75336.1"/>
    </source>
</evidence>
<keyword evidence="6 8" id="KW-0472">Membrane</keyword>
<dbReference type="Proteomes" id="UP000053475">
    <property type="component" value="Unassembled WGS sequence"/>
</dbReference>
<evidence type="ECO:0000256" key="3">
    <source>
        <dbReference type="ARBA" id="ARBA00022989"/>
    </source>
</evidence>
<dbReference type="GO" id="GO:0004497">
    <property type="term" value="F:monooxygenase activity"/>
    <property type="evidence" value="ECO:0007669"/>
    <property type="project" value="UniProtKB-KW"/>
</dbReference>
<proteinExistence type="inferred from homology"/>
<evidence type="ECO:0000256" key="4">
    <source>
        <dbReference type="ARBA" id="ARBA00023002"/>
    </source>
</evidence>
<dbReference type="AlphaFoldDB" id="A0A0C1BUU7"/>
<protein>
    <submittedName>
        <fullName evidence="9">Uncharacterized protein</fullName>
    </submittedName>
</protein>
<evidence type="ECO:0000256" key="5">
    <source>
        <dbReference type="ARBA" id="ARBA00023033"/>
    </source>
</evidence>
<evidence type="ECO:0000256" key="7">
    <source>
        <dbReference type="ARBA" id="ARBA00034313"/>
    </source>
</evidence>
<dbReference type="InterPro" id="IPR013901">
    <property type="entry name" value="Anthrone_oxy"/>
</dbReference>
<feature type="transmembrane region" description="Helical" evidence="8">
    <location>
        <begin position="61"/>
        <end position="85"/>
    </location>
</feature>
<dbReference type="PANTHER" id="PTHR35042">
    <property type="entry name" value="ANTHRONE OXYGENASE ENCC"/>
    <property type="match status" value="1"/>
</dbReference>
<dbReference type="GO" id="GO:0016020">
    <property type="term" value="C:membrane"/>
    <property type="evidence" value="ECO:0007669"/>
    <property type="project" value="UniProtKB-SubCell"/>
</dbReference>
<evidence type="ECO:0000256" key="8">
    <source>
        <dbReference type="SAM" id="Phobius"/>
    </source>
</evidence>
<keyword evidence="10" id="KW-1185">Reference proteome</keyword>
<feature type="transmembrane region" description="Helical" evidence="8">
    <location>
        <begin position="171"/>
        <end position="189"/>
    </location>
</feature>
<keyword evidence="5" id="KW-0503">Monooxygenase</keyword>
<keyword evidence="3 8" id="KW-1133">Transmembrane helix</keyword>
<organism evidence="9 10">
    <name type="scientific">Aspergillus ustus</name>
    <dbReference type="NCBI Taxonomy" id="40382"/>
    <lineage>
        <taxon>Eukaryota</taxon>
        <taxon>Fungi</taxon>
        <taxon>Dikarya</taxon>
        <taxon>Ascomycota</taxon>
        <taxon>Pezizomycotina</taxon>
        <taxon>Eurotiomycetes</taxon>
        <taxon>Eurotiomycetidae</taxon>
        <taxon>Eurotiales</taxon>
        <taxon>Aspergillaceae</taxon>
        <taxon>Aspergillus</taxon>
        <taxon>Aspergillus subgen. Nidulantes</taxon>
    </lineage>
</organism>
<sequence length="197" mass="20890">MPLTDSDTGAGAVGGLRVQAAAVVTATAGAGAMLSLSAISIPVVLDTNSTPAHMVTQWIRIYHYGLIILPATCIATCMLYVYLAFSKRYVTNTSTNTPNHKDKHKHKTSHSHSRTYALAGVSTLAMVPFTWGVMAPTNNMLFALGEDGVELDELGLGAVRALVVRWSLLHVARSLFPLVGAIVGVMGLVRETLSDGQ</sequence>
<dbReference type="PANTHER" id="PTHR35042:SF3">
    <property type="entry name" value="ANTHRONE OXYGENASE-RELATED"/>
    <property type="match status" value="1"/>
</dbReference>
<evidence type="ECO:0000256" key="6">
    <source>
        <dbReference type="ARBA" id="ARBA00023136"/>
    </source>
</evidence>
<feature type="transmembrane region" description="Helical" evidence="8">
    <location>
        <begin position="20"/>
        <end position="41"/>
    </location>
</feature>
<accession>A0A0C1BUU7</accession>
<comment type="caution">
    <text evidence="9">The sequence shown here is derived from an EMBL/GenBank/DDBJ whole genome shotgun (WGS) entry which is preliminary data.</text>
</comment>
<gene>
    <name evidence="9" type="ORF">HK57_00215</name>
</gene>
<name>A0A0C1BUU7_ASPUT</name>
<evidence type="ECO:0000313" key="10">
    <source>
        <dbReference type="Proteomes" id="UP000053475"/>
    </source>
</evidence>
<keyword evidence="4" id="KW-0560">Oxidoreductase</keyword>
<reference evidence="9 10" key="1">
    <citation type="submission" date="2014-11" db="EMBL/GenBank/DDBJ databases">
        <title>Genomics derived discovery of secondary metabolites biosynthetic gene clusters in Aspergillus ustus.</title>
        <authorList>
            <person name="Pi B."/>
            <person name="Dai F."/>
            <person name="Song X."/>
            <person name="Zhu C."/>
            <person name="Li H."/>
            <person name="Yu D."/>
        </authorList>
    </citation>
    <scope>NUCLEOTIDE SEQUENCE [LARGE SCALE GENOMIC DNA]</scope>
    <source>
        <strain evidence="9 10">3.3904</strain>
    </source>
</reference>
<feature type="transmembrane region" description="Helical" evidence="8">
    <location>
        <begin position="115"/>
        <end position="134"/>
    </location>
</feature>
<keyword evidence="2 8" id="KW-0812">Transmembrane</keyword>